<organism evidence="4 5">
    <name type="scientific">Thalassiosira pseudonana</name>
    <name type="common">Marine diatom</name>
    <name type="synonym">Cyclotella nana</name>
    <dbReference type="NCBI Taxonomy" id="35128"/>
    <lineage>
        <taxon>Eukaryota</taxon>
        <taxon>Sar</taxon>
        <taxon>Stramenopiles</taxon>
        <taxon>Ochrophyta</taxon>
        <taxon>Bacillariophyta</taxon>
        <taxon>Coscinodiscophyceae</taxon>
        <taxon>Thalassiosirophycidae</taxon>
        <taxon>Thalassiosirales</taxon>
        <taxon>Thalassiosiraceae</taxon>
        <taxon>Thalassiosira</taxon>
    </lineage>
</organism>
<evidence type="ECO:0000256" key="2">
    <source>
        <dbReference type="SAM" id="MobiDB-lite"/>
    </source>
</evidence>
<reference evidence="4 5" key="1">
    <citation type="journal article" date="2004" name="Science">
        <title>The genome of the diatom Thalassiosira pseudonana: ecology, evolution, and metabolism.</title>
        <authorList>
            <person name="Armbrust E.V."/>
            <person name="Berges J.A."/>
            <person name="Bowler C."/>
            <person name="Green B.R."/>
            <person name="Martinez D."/>
            <person name="Putnam N.H."/>
            <person name="Zhou S."/>
            <person name="Allen A.E."/>
            <person name="Apt K.E."/>
            <person name="Bechner M."/>
            <person name="Brzezinski M.A."/>
            <person name="Chaal B.K."/>
            <person name="Chiovitti A."/>
            <person name="Davis A.K."/>
            <person name="Demarest M.S."/>
            <person name="Detter J.C."/>
            <person name="Glavina T."/>
            <person name="Goodstein D."/>
            <person name="Hadi M.Z."/>
            <person name="Hellsten U."/>
            <person name="Hildebrand M."/>
            <person name="Jenkins B.D."/>
            <person name="Jurka J."/>
            <person name="Kapitonov V.V."/>
            <person name="Kroger N."/>
            <person name="Lau W.W."/>
            <person name="Lane T.W."/>
            <person name="Larimer F.W."/>
            <person name="Lippmeier J.C."/>
            <person name="Lucas S."/>
            <person name="Medina M."/>
            <person name="Montsant A."/>
            <person name="Obornik M."/>
            <person name="Parker M.S."/>
            <person name="Palenik B."/>
            <person name="Pazour G.J."/>
            <person name="Richardson P.M."/>
            <person name="Rynearson T.A."/>
            <person name="Saito M.A."/>
            <person name="Schwartz D.C."/>
            <person name="Thamatrakoln K."/>
            <person name="Valentin K."/>
            <person name="Vardi A."/>
            <person name="Wilkerson F.P."/>
            <person name="Rokhsar D.S."/>
        </authorList>
    </citation>
    <scope>NUCLEOTIDE SEQUENCE [LARGE SCALE GENOMIC DNA]</scope>
    <source>
        <strain evidence="4 5">CCMP1335</strain>
    </source>
</reference>
<feature type="domain" description="AAA+ ATPase" evidence="3">
    <location>
        <begin position="2396"/>
        <end position="2541"/>
    </location>
</feature>
<dbReference type="RefSeq" id="XP_002294237.1">
    <property type="nucleotide sequence ID" value="XM_002294201.1"/>
</dbReference>
<evidence type="ECO:0000259" key="3">
    <source>
        <dbReference type="SMART" id="SM00382"/>
    </source>
</evidence>
<dbReference type="InterPro" id="IPR003593">
    <property type="entry name" value="AAA+_ATPase"/>
</dbReference>
<dbReference type="eggNOG" id="KOG0740">
    <property type="taxonomic scope" value="Eukaryota"/>
</dbReference>
<dbReference type="eggNOG" id="KOG1953">
    <property type="taxonomic scope" value="Eukaryota"/>
</dbReference>
<feature type="coiled-coil region" evidence="1">
    <location>
        <begin position="2069"/>
        <end position="2096"/>
    </location>
</feature>
<dbReference type="HOGENOM" id="CLU_228023_0_0_1"/>
<dbReference type="InParanoid" id="B8CDG2"/>
<dbReference type="Proteomes" id="UP000001449">
    <property type="component" value="Chromosome 15"/>
</dbReference>
<sequence length="2575" mass="285117">MGTMGKSSSRVSISVLDASNKKSNANKTVPGDGTTEASQLPGRPSFRNSAMHSVAIVPLSLPKRDDDKVNTASNNEGDAVFGGNMEKPMTHSEKSFYNLLESLQEFATQGRAAHQRSNVQHASSDVESANNFNSKWAEESSEITLILPHSQLTRPGDWRYDTTPLKSHDWQSGCQRIRIFDGRPDFSRIGYDRIGNYSPDTSGKHSQQPYYNDPWKDLEPHRSTAAVIGILNMRDCRDTRDLWRAEECLIQWARRYSNEADREDVAIGAGDTRNILTRLFVFDSFEESIQQKVNLNQTRFQSSQLVAFPPLEVAHSHMMALHWNVVVNDLAVSLFRNVERRIRENDAMGKTVWKLGLGNMGGGGVGGGVGVPAATLLAGKESEGGSSSSNVESEAISSSSVHSTVSDDGTTTSASEPPNDDESTPRMGVGGRFKNALDMTRKAIVNRQESATGKGGHHARQGSEGRVDRRLAAAGRLVTPLDLDANNDTITFSARDLEALKKRDLGRREKRSADLSLLAGSPIDAYERYTRAAELTRHSHDPLWYASALEGCACAFIAMADSGGHGVDEYLENNFQLPEEIMALAIAQGVAAGADLGDGKGKTMTVDRTKTTMPQAVTALVEEALSVLCRHEKLAPLHSGLLLKLAKYVQEDEEGHLRCRWGEGEYCYGGELNSMSGDHTPPRWERTSVSRLDLRGTEVQSMLGLDSMERGRKFTELLHRAASVGGLDDRSRSDVATACARACLVGTKETQWGASSESLTPSRLHFPRKAAFFTMIAADAMARCHGPEDGDRASSLYLAASHLYSRKGNVFEHGDVGLTRYGWGTLRAAALQGLSSQPSDKVVAEAASELLIALLNEISPDRVADSPLLGQLHANGVPLTEDNRRSFEQDDYLHQKSFTDDSTHGNDGSKPKQVSKPLASMTTKTPFFSQAPPSALSLSQSKWLEDEPVPHVQLPFVDIPNVKYASGVVATDKTFVDRSLALTSSVSSMSCVKTNVSFNLCAKVQSICLANVKDLRQQMAASSDSRTGRFGVYDEGYANESSLPPPLVVTSAKIVKAESHLLLERAKALGFSAKFATHSMSTFFNPYAKNKGDKEKNKVQTTLVAEGEERTIMIEFKNRLAVPLDVPSCQLEFEGKGSERIEAPPLSFTVPAKTKSFAVHFPFIIAVSKAETDAPQKEEETAAAVQDGEAEAEIVIPEINNFDVVGLRVTCLNSTFPIRFGKAEIEGANNSGQVKEMEYESQFPPEASRYQRSKHTEPKKDEQQMVVRLESVPAQPNLLVSFAASQSPMEEDANVPVHLSDGEIFTIPPFRLENDFGRSGLGEIERLQVLAVGLPGIPDETLFDTDVLAAKLEEEEDVLTESDSEAEEEAFEELMECDGLPPLKMKVIAEGLNLKSINDKSKNKGEGSIVTFQMAATHDMGDQLANGGNVRIRFRYRGPSSNPATEIWRKREISLRIIRIKGPRISSLTFRSDLSWGSSYSELCKSLSMQRSRLDAVPKWESSNNRQRAVSRSRSYGSMTDIDSEAMDSTDEIGYSILNRVGKDRGVHVSSDEVVLLMAVANETNSTIILSNRKGLVGGFEGSPMPTVKVTSGVSVKIPVVIPRIDRIDVNGEVTDIGAELVTRTALQWESEAVEGADGTEKIKRTGRVRIPSRCLREIIDEHKSFASRICKPPVSVDVSISEAESRPEVTLFIGSAIRVDANVAIQDWVPPDVVARCKVTLEFCCAEKEPGNSSSATNGGRMPYVWCGQLRRSVDLTDKDDDKSHCARIAFFQCGVFVVSACAKVSSLDSLGVEEIWWSPHSKINLKVKNPCNDNRASLQLHSSPMSSESIDLLWDSSINELKQLVHEEANHNEPNSKPTSINDAFHHFAKLYASYTIVLSNLNRCYESSVHPQKRLDIRTALEHVICRVINLRRLLVKWSPPNADVLVKDGSTQPPFQWEYSNLSKVLLELKIAPTKLETDTPAFYKEDVSKSTRDRNIVVEELLMEYFGTNTKPVEEKKWTVVASSNNADEKHCSPKAVYEKENKLIDNIPDYSATKIQASTRGHMSKKKTQGTRQWVGGFVGMNNDGKEVELEKLESNLKDIRQKRKEEQSYCEENYVNDLHNLKDVVKDEEGFRMKVELREERIRWIADHVVSKNSLPDSFEGFYTKDEPPKVEDVTNADAKSKASAKGKCTPVDTKAKGNREDVVVEIEQPILAGPEEILLSLVESIDTYEARWRQRNVGFERVRSQYHDAELAKDLIIRDQVKNELTKGVEDKLLSNLFKIKYMQDADKKKSRKDGKAKGKKVKGKKAGGKKEKPLPGANLPGIKEMQVEEMLGVLVQNGLVCIPERHKVSDLIGGYQTERPMFPGIDKQERWIPDNPSAFHLRTSIMDYGVLALGSETIRTSMQDDEHVRSILFHGPMGSGKTLMAQAIASETGALFINLSPSTIDNAFRGKEGATKLIHMAFTVAKVKQYAPVVIYIDNCHEFFMGKSKKGASSDVNTDMQRFQKDLLIYKNQALKKEDRVLVIGCTNVPEKGDAKLLRWRGPTGKPEKQGFFERSLYFPNAHHADRVVLWREFIQRRLVERSISW</sequence>
<dbReference type="SMART" id="SM00382">
    <property type="entry name" value="AAA"/>
    <property type="match status" value="1"/>
</dbReference>
<evidence type="ECO:0000313" key="4">
    <source>
        <dbReference type="EMBL" id="EED88592.1"/>
    </source>
</evidence>
<dbReference type="PaxDb" id="35128-Thaps10172"/>
<feature type="region of interest" description="Disordered" evidence="2">
    <location>
        <begin position="62"/>
        <end position="85"/>
    </location>
</feature>
<feature type="region of interest" description="Disordered" evidence="2">
    <location>
        <begin position="197"/>
        <end position="216"/>
    </location>
</feature>
<dbReference type="InterPro" id="IPR027417">
    <property type="entry name" value="P-loop_NTPase"/>
</dbReference>
<feature type="region of interest" description="Disordered" evidence="2">
    <location>
        <begin position="1498"/>
        <end position="1523"/>
    </location>
</feature>
<evidence type="ECO:0000256" key="1">
    <source>
        <dbReference type="SAM" id="Coils"/>
    </source>
</evidence>
<name>B8CDG2_THAPS</name>
<dbReference type="Gene3D" id="3.40.50.300">
    <property type="entry name" value="P-loop containing nucleotide triphosphate hydrolases"/>
    <property type="match status" value="1"/>
</dbReference>
<feature type="region of interest" description="Disordered" evidence="2">
    <location>
        <begin position="1"/>
        <end position="49"/>
    </location>
</feature>
<dbReference type="InterPro" id="IPR058563">
    <property type="entry name" value="Trs120_TRAPPC9_N"/>
</dbReference>
<dbReference type="KEGG" id="tps:THAPSDRAFT_10172"/>
<keyword evidence="5" id="KW-1185">Reference proteome</keyword>
<protein>
    <recommendedName>
        <fullName evidence="3">AAA+ ATPase domain-containing protein</fullName>
    </recommendedName>
</protein>
<feature type="compositionally biased region" description="Basic and acidic residues" evidence="2">
    <location>
        <begin position="897"/>
        <end position="910"/>
    </location>
</feature>
<dbReference type="InterPro" id="IPR052267">
    <property type="entry name" value="N-DRC_Component"/>
</dbReference>
<dbReference type="SUPFAM" id="SSF52540">
    <property type="entry name" value="P-loop containing nucleoside triphosphate hydrolases"/>
    <property type="match status" value="1"/>
</dbReference>
<dbReference type="Pfam" id="PF08626">
    <property type="entry name" value="TRAPPC9-Trs120"/>
    <property type="match status" value="1"/>
</dbReference>
<gene>
    <name evidence="4" type="ORF">THAPSDRAFT_10172</name>
</gene>
<feature type="compositionally biased region" description="Polar residues" evidence="2">
    <location>
        <begin position="198"/>
        <end position="210"/>
    </location>
</feature>
<dbReference type="GO" id="GO:0005524">
    <property type="term" value="F:ATP binding"/>
    <property type="evidence" value="ECO:0007669"/>
    <property type="project" value="InterPro"/>
</dbReference>
<feature type="region of interest" description="Disordered" evidence="2">
    <location>
        <begin position="897"/>
        <end position="917"/>
    </location>
</feature>
<feature type="compositionally biased region" description="Polar residues" evidence="2">
    <location>
        <begin position="1501"/>
        <end position="1518"/>
    </location>
</feature>
<proteinExistence type="predicted"/>
<dbReference type="EMBL" id="CM000650">
    <property type="protein sequence ID" value="EED88592.1"/>
    <property type="molecule type" value="Genomic_DNA"/>
</dbReference>
<evidence type="ECO:0000313" key="5">
    <source>
        <dbReference type="Proteomes" id="UP000001449"/>
    </source>
</evidence>
<dbReference type="Pfam" id="PF00004">
    <property type="entry name" value="AAA"/>
    <property type="match status" value="1"/>
</dbReference>
<feature type="region of interest" description="Disordered" evidence="2">
    <location>
        <begin position="447"/>
        <end position="467"/>
    </location>
</feature>
<dbReference type="InterPro" id="IPR003959">
    <property type="entry name" value="ATPase_AAA_core"/>
</dbReference>
<feature type="compositionally biased region" description="Basic residues" evidence="2">
    <location>
        <begin position="2277"/>
        <end position="2296"/>
    </location>
</feature>
<feature type="region of interest" description="Disordered" evidence="2">
    <location>
        <begin position="380"/>
        <end position="432"/>
    </location>
</feature>
<dbReference type="PROSITE" id="PS50096">
    <property type="entry name" value="IQ"/>
    <property type="match status" value="1"/>
</dbReference>
<reference evidence="4 5" key="2">
    <citation type="journal article" date="2008" name="Nature">
        <title>The Phaeodactylum genome reveals the evolutionary history of diatom genomes.</title>
        <authorList>
            <person name="Bowler C."/>
            <person name="Allen A.E."/>
            <person name="Badger J.H."/>
            <person name="Grimwood J."/>
            <person name="Jabbari K."/>
            <person name="Kuo A."/>
            <person name="Maheswari U."/>
            <person name="Martens C."/>
            <person name="Maumus F."/>
            <person name="Otillar R.P."/>
            <person name="Rayko E."/>
            <person name="Salamov A."/>
            <person name="Vandepoele K."/>
            <person name="Beszteri B."/>
            <person name="Gruber A."/>
            <person name="Heijde M."/>
            <person name="Katinka M."/>
            <person name="Mock T."/>
            <person name="Valentin K."/>
            <person name="Verret F."/>
            <person name="Berges J.A."/>
            <person name="Brownlee C."/>
            <person name="Cadoret J.P."/>
            <person name="Chiovitti A."/>
            <person name="Choi C.J."/>
            <person name="Coesel S."/>
            <person name="De Martino A."/>
            <person name="Detter J.C."/>
            <person name="Durkin C."/>
            <person name="Falciatore A."/>
            <person name="Fournet J."/>
            <person name="Haruta M."/>
            <person name="Huysman M.J."/>
            <person name="Jenkins B.D."/>
            <person name="Jiroutova K."/>
            <person name="Jorgensen R.E."/>
            <person name="Joubert Y."/>
            <person name="Kaplan A."/>
            <person name="Kroger N."/>
            <person name="Kroth P.G."/>
            <person name="La Roche J."/>
            <person name="Lindquist E."/>
            <person name="Lommer M."/>
            <person name="Martin-Jezequel V."/>
            <person name="Lopez P.J."/>
            <person name="Lucas S."/>
            <person name="Mangogna M."/>
            <person name="McGinnis K."/>
            <person name="Medlin L.K."/>
            <person name="Montsant A."/>
            <person name="Oudot-Le Secq M.P."/>
            <person name="Napoli C."/>
            <person name="Obornik M."/>
            <person name="Parker M.S."/>
            <person name="Petit J.L."/>
            <person name="Porcel B.M."/>
            <person name="Poulsen N."/>
            <person name="Robison M."/>
            <person name="Rychlewski L."/>
            <person name="Rynearson T.A."/>
            <person name="Schmutz J."/>
            <person name="Shapiro H."/>
            <person name="Siaut M."/>
            <person name="Stanley M."/>
            <person name="Sussman M.R."/>
            <person name="Taylor A.R."/>
            <person name="Vardi A."/>
            <person name="von Dassow P."/>
            <person name="Vyverman W."/>
            <person name="Willis A."/>
            <person name="Wyrwicz L.S."/>
            <person name="Rokhsar D.S."/>
            <person name="Weissenbach J."/>
            <person name="Armbrust E.V."/>
            <person name="Green B.R."/>
            <person name="Van de Peer Y."/>
            <person name="Grigoriev I.V."/>
        </authorList>
    </citation>
    <scope>NUCLEOTIDE SEQUENCE [LARGE SCALE GENOMIC DNA]</scope>
    <source>
        <strain evidence="4 5">CCMP1335</strain>
    </source>
</reference>
<feature type="region of interest" description="Disordered" evidence="2">
    <location>
        <begin position="1233"/>
        <end position="1262"/>
    </location>
</feature>
<accession>B8CDG2</accession>
<dbReference type="PANTHER" id="PTHR14690">
    <property type="entry name" value="IQ MOTIF CONTAINING WITH AAA DOMAIN 1"/>
    <property type="match status" value="1"/>
</dbReference>
<dbReference type="OMA" id="PRKAAFF"/>
<dbReference type="GeneID" id="7449495"/>
<feature type="region of interest" description="Disordered" evidence="2">
    <location>
        <begin position="2277"/>
        <end position="2308"/>
    </location>
</feature>
<dbReference type="GO" id="GO:0016887">
    <property type="term" value="F:ATP hydrolysis activity"/>
    <property type="evidence" value="ECO:0007669"/>
    <property type="project" value="InterPro"/>
</dbReference>
<feature type="compositionally biased region" description="Low complexity" evidence="2">
    <location>
        <begin position="380"/>
        <end position="415"/>
    </location>
</feature>
<feature type="compositionally biased region" description="Polar residues" evidence="2">
    <location>
        <begin position="1"/>
        <end position="12"/>
    </location>
</feature>
<keyword evidence="1" id="KW-0175">Coiled coil</keyword>
<dbReference type="PANTHER" id="PTHR14690:SF0">
    <property type="entry name" value="IQ MOTIF CONTAINING WITH AAA DOMAIN 1"/>
    <property type="match status" value="1"/>
</dbReference>